<dbReference type="AlphaFoldDB" id="A0A2G8RJA0"/>
<dbReference type="Gene3D" id="3.30.413.10">
    <property type="entry name" value="Sulfite Reductase Hemoprotein, domain 1"/>
    <property type="match status" value="2"/>
</dbReference>
<dbReference type="Gene3D" id="3.90.480.10">
    <property type="entry name" value="Sulfite Reductase Hemoprotein,Domain 2"/>
    <property type="match status" value="1"/>
</dbReference>
<evidence type="ECO:0000256" key="1">
    <source>
        <dbReference type="ARBA" id="ARBA00022485"/>
    </source>
</evidence>
<evidence type="ECO:0000256" key="6">
    <source>
        <dbReference type="ARBA" id="ARBA00023014"/>
    </source>
</evidence>
<keyword evidence="3" id="KW-0479">Metal-binding</keyword>
<name>A0A2G8RJA0_9RHOB</name>
<dbReference type="EMBL" id="AWWI01000036">
    <property type="protein sequence ID" value="PIL21481.1"/>
    <property type="molecule type" value="Genomic_DNA"/>
</dbReference>
<evidence type="ECO:0000256" key="5">
    <source>
        <dbReference type="ARBA" id="ARBA00023004"/>
    </source>
</evidence>
<dbReference type="Proteomes" id="UP000231259">
    <property type="component" value="Unassembled WGS sequence"/>
</dbReference>
<dbReference type="PANTHER" id="PTHR32439:SF9">
    <property type="entry name" value="BLR3264 PROTEIN"/>
    <property type="match status" value="1"/>
</dbReference>
<keyword evidence="6" id="KW-0411">Iron-sulfur</keyword>
<accession>A0A2G8RJA0</accession>
<evidence type="ECO:0000256" key="2">
    <source>
        <dbReference type="ARBA" id="ARBA00022617"/>
    </source>
</evidence>
<dbReference type="GO" id="GO:0020037">
    <property type="term" value="F:heme binding"/>
    <property type="evidence" value="ECO:0007669"/>
    <property type="project" value="InterPro"/>
</dbReference>
<feature type="domain" description="Nitrite/Sulfite reductase ferredoxin-like" evidence="8">
    <location>
        <begin position="5"/>
        <end position="65"/>
    </location>
</feature>
<keyword evidence="5" id="KW-0408">Iron</keyword>
<dbReference type="InterPro" id="IPR036136">
    <property type="entry name" value="Nit/Sulf_reduc_fer-like_dom_sf"/>
</dbReference>
<feature type="region of interest" description="Disordered" evidence="7">
    <location>
        <begin position="341"/>
        <end position="361"/>
    </location>
</feature>
<reference evidence="9 10" key="1">
    <citation type="submission" date="2013-09" db="EMBL/GenBank/DDBJ databases">
        <title>Genome sequencing of Phaeobacter antarcticus sp. nov. SM1211.</title>
        <authorList>
            <person name="Zhang X.-Y."/>
            <person name="Liu C."/>
            <person name="Chen X.-L."/>
            <person name="Xie B.-B."/>
            <person name="Qin Q.-L."/>
            <person name="Rong J.-C."/>
            <person name="Zhang Y.-Z."/>
        </authorList>
    </citation>
    <scope>NUCLEOTIDE SEQUENCE [LARGE SCALE GENOMIC DNA]</scope>
    <source>
        <strain evidence="9 10">SM1211</strain>
    </source>
</reference>
<dbReference type="InterPro" id="IPR005117">
    <property type="entry name" value="NiRdtase/SiRdtase_haem-b_fer"/>
</dbReference>
<evidence type="ECO:0000313" key="9">
    <source>
        <dbReference type="EMBL" id="PIL21481.1"/>
    </source>
</evidence>
<evidence type="ECO:0000259" key="8">
    <source>
        <dbReference type="Pfam" id="PF03460"/>
    </source>
</evidence>
<dbReference type="InterPro" id="IPR045854">
    <property type="entry name" value="NO2/SO3_Rdtase_4Fe4S_sf"/>
</dbReference>
<evidence type="ECO:0000313" key="10">
    <source>
        <dbReference type="Proteomes" id="UP000231259"/>
    </source>
</evidence>
<protein>
    <recommendedName>
        <fullName evidence="8">Nitrite/Sulfite reductase ferredoxin-like domain-containing protein</fullName>
    </recommendedName>
</protein>
<evidence type="ECO:0000256" key="7">
    <source>
        <dbReference type="SAM" id="MobiDB-lite"/>
    </source>
</evidence>
<gene>
    <name evidence="9" type="ORF">P775_04155</name>
</gene>
<keyword evidence="2" id="KW-0349">Heme</keyword>
<evidence type="ECO:0000256" key="4">
    <source>
        <dbReference type="ARBA" id="ARBA00023002"/>
    </source>
</evidence>
<dbReference type="SUPFAM" id="SSF55124">
    <property type="entry name" value="Nitrite/Sulfite reductase N-terminal domain-like"/>
    <property type="match status" value="1"/>
</dbReference>
<dbReference type="Pfam" id="PF03460">
    <property type="entry name" value="NIR_SIR_ferr"/>
    <property type="match status" value="1"/>
</dbReference>
<dbReference type="GO" id="GO:0046872">
    <property type="term" value="F:metal ion binding"/>
    <property type="evidence" value="ECO:0007669"/>
    <property type="project" value="UniProtKB-KW"/>
</dbReference>
<keyword evidence="4" id="KW-0560">Oxidoreductase</keyword>
<dbReference type="GO" id="GO:0051539">
    <property type="term" value="F:4 iron, 4 sulfur cluster binding"/>
    <property type="evidence" value="ECO:0007669"/>
    <property type="project" value="UniProtKB-KW"/>
</dbReference>
<dbReference type="GO" id="GO:0016491">
    <property type="term" value="F:oxidoreductase activity"/>
    <property type="evidence" value="ECO:0007669"/>
    <property type="project" value="UniProtKB-KW"/>
</dbReference>
<keyword evidence="1" id="KW-0004">4Fe-4S</keyword>
<comment type="caution">
    <text evidence="9">The sequence shown here is derived from an EMBL/GenBank/DDBJ whole genome shotgun (WGS) entry which is preliminary data.</text>
</comment>
<keyword evidence="10" id="KW-1185">Reference proteome</keyword>
<dbReference type="PROSITE" id="PS00365">
    <property type="entry name" value="NIR_SIR"/>
    <property type="match status" value="1"/>
</dbReference>
<dbReference type="InterPro" id="IPR051329">
    <property type="entry name" value="NIR_SIR_4Fe-4S"/>
</dbReference>
<dbReference type="PANTHER" id="PTHR32439">
    <property type="entry name" value="FERREDOXIN--NITRITE REDUCTASE, CHLOROPLASTIC"/>
    <property type="match status" value="1"/>
</dbReference>
<dbReference type="InterPro" id="IPR006066">
    <property type="entry name" value="NO2/SO3_Rdtase_FeS/sirohaem_BS"/>
</dbReference>
<dbReference type="OrthoDB" id="7459360at2"/>
<sequence length="361" mass="37742">MMAADGLVIRIRPRLARLTSVQALGLCDIAEGFGQGFLDLTNRANLQLRGVAEGDHGAVLQALGELDLLDADPALEARRNILVSPFWRDGDVTQRLTLGLLAHLADLPDLPAKVGFAVDCGPQPLLNGDSADLRVEQSATGLILRADGMPKGRAVTEATVIPSLIDMAEWLAAHVTPSCRRMAAVAAKTPLPSDWCAVSPLPKAALPQVGPHLGGALVGAAFGQIEAAALAQVILAQDIPAIRVTPWRMVLLEGAQLPVQSPFVTDPEDALMRVDACPGAPFCPSSSVETREIARRLAPQINGTLHVSGCAKGCARKGPADVTLVGRDGFFDLVHKGTPADAADHSGLTPKDLLSGATLPQ</sequence>
<organism evidence="9 10">
    <name type="scientific">Puniceibacterium antarcticum</name>
    <dbReference type="NCBI Taxonomy" id="1206336"/>
    <lineage>
        <taxon>Bacteria</taxon>
        <taxon>Pseudomonadati</taxon>
        <taxon>Pseudomonadota</taxon>
        <taxon>Alphaproteobacteria</taxon>
        <taxon>Rhodobacterales</taxon>
        <taxon>Paracoccaceae</taxon>
        <taxon>Puniceibacterium</taxon>
    </lineage>
</organism>
<proteinExistence type="predicted"/>
<evidence type="ECO:0000256" key="3">
    <source>
        <dbReference type="ARBA" id="ARBA00022723"/>
    </source>
</evidence>
<dbReference type="SUPFAM" id="SSF56014">
    <property type="entry name" value="Nitrite and sulphite reductase 4Fe-4S domain-like"/>
    <property type="match status" value="1"/>
</dbReference>